<sequence length="256" mass="28567">MSTTLTAEEEEAKRLFLQQFLETQIKFKGGSIIPSEIEYNLIAATLEGWEDLDPADRGMRNKDVGGNRAYKWAQRFVTKVEHTDTTDAPAAVKLVLLEKTKAGTAEDRATEGADGVMALDNRYKVVLHEGNMFEELLQVHKEGGHCKSRTLDNRVKEKFSRIPRWVGELLCECCATCVSRSTRKAVTAGHVPILTKGLGSRGQVDLVDLQSCPDGEYKYLLNYQDHGLKLYENRPLTSKRAGAIAFALLDILSYSL</sequence>
<gene>
    <name evidence="1" type="ORF">AB1Y20_004267</name>
</gene>
<dbReference type="AlphaFoldDB" id="A0AB34J9F9"/>
<organism evidence="1 2">
    <name type="scientific">Prymnesium parvum</name>
    <name type="common">Toxic golden alga</name>
    <dbReference type="NCBI Taxonomy" id="97485"/>
    <lineage>
        <taxon>Eukaryota</taxon>
        <taxon>Haptista</taxon>
        <taxon>Haptophyta</taxon>
        <taxon>Prymnesiophyceae</taxon>
        <taxon>Prymnesiales</taxon>
        <taxon>Prymnesiaceae</taxon>
        <taxon>Prymnesium</taxon>
    </lineage>
</organism>
<proteinExistence type="predicted"/>
<reference evidence="1 2" key="1">
    <citation type="journal article" date="2024" name="Science">
        <title>Giant polyketide synthase enzymes in the biosynthesis of giant marine polyether toxins.</title>
        <authorList>
            <person name="Fallon T.R."/>
            <person name="Shende V.V."/>
            <person name="Wierzbicki I.H."/>
            <person name="Pendleton A.L."/>
            <person name="Watervoot N.F."/>
            <person name="Auber R.P."/>
            <person name="Gonzalez D.J."/>
            <person name="Wisecaver J.H."/>
            <person name="Moore B.S."/>
        </authorList>
    </citation>
    <scope>NUCLEOTIDE SEQUENCE [LARGE SCALE GENOMIC DNA]</scope>
    <source>
        <strain evidence="1 2">12B1</strain>
    </source>
</reference>
<accession>A0AB34J9F9</accession>
<comment type="caution">
    <text evidence="1">The sequence shown here is derived from an EMBL/GenBank/DDBJ whole genome shotgun (WGS) entry which is preliminary data.</text>
</comment>
<evidence type="ECO:0000313" key="1">
    <source>
        <dbReference type="EMBL" id="KAL1515206.1"/>
    </source>
</evidence>
<protein>
    <submittedName>
        <fullName evidence="1">Uncharacterized protein</fullName>
    </submittedName>
</protein>
<dbReference type="Proteomes" id="UP001515480">
    <property type="component" value="Unassembled WGS sequence"/>
</dbReference>
<evidence type="ECO:0000313" key="2">
    <source>
        <dbReference type="Proteomes" id="UP001515480"/>
    </source>
</evidence>
<keyword evidence="2" id="KW-1185">Reference proteome</keyword>
<name>A0AB34J9F9_PRYPA</name>
<dbReference type="EMBL" id="JBGBPQ010000012">
    <property type="protein sequence ID" value="KAL1515206.1"/>
    <property type="molecule type" value="Genomic_DNA"/>
</dbReference>